<keyword evidence="1" id="KW-0472">Membrane</keyword>
<keyword evidence="1" id="KW-0812">Transmembrane</keyword>
<organism evidence="2 3">
    <name type="scientific">Novosphingobium aromaticivorans (strain ATCC 700278 / DSM 12444 / CCUG 56034 / CIP 105152 / NBRC 16084 / F199)</name>
    <dbReference type="NCBI Taxonomy" id="279238"/>
    <lineage>
        <taxon>Bacteria</taxon>
        <taxon>Pseudomonadati</taxon>
        <taxon>Pseudomonadota</taxon>
        <taxon>Alphaproteobacteria</taxon>
        <taxon>Sphingomonadales</taxon>
        <taxon>Sphingomonadaceae</taxon>
        <taxon>Novosphingobium</taxon>
    </lineage>
</organism>
<dbReference type="Proteomes" id="UP000009134">
    <property type="component" value="Chromosome"/>
</dbReference>
<feature type="transmembrane region" description="Helical" evidence="1">
    <location>
        <begin position="12"/>
        <end position="29"/>
    </location>
</feature>
<protein>
    <submittedName>
        <fullName evidence="2">Uncharacterized protein</fullName>
    </submittedName>
</protein>
<dbReference type="KEGG" id="nar:Saro_0969"/>
<evidence type="ECO:0000313" key="2">
    <source>
        <dbReference type="EMBL" id="ABD25414.1"/>
    </source>
</evidence>
<dbReference type="EMBL" id="CP000248">
    <property type="protein sequence ID" value="ABD25414.1"/>
    <property type="molecule type" value="Genomic_DNA"/>
</dbReference>
<keyword evidence="1" id="KW-1133">Transmembrane helix</keyword>
<reference evidence="3" key="1">
    <citation type="submission" date="2006-01" db="EMBL/GenBank/DDBJ databases">
        <title>Complete sequence of Novosphingobium aromaticivorans DSM 12444.</title>
        <authorList>
            <consortium name="US DOE Joint Genome Institute"/>
            <person name="Copeland A."/>
            <person name="Lucas S."/>
            <person name="Lapidus A."/>
            <person name="Barry K."/>
            <person name="Detter J.C."/>
            <person name="Glavina T."/>
            <person name="Hammon N."/>
            <person name="Israni S."/>
            <person name="Pitluck S."/>
            <person name="Chain P."/>
            <person name="Malfatti S."/>
            <person name="Shin M."/>
            <person name="Vergez L."/>
            <person name="Schmutz J."/>
            <person name="Larimer F."/>
            <person name="Land M."/>
            <person name="Kyrpides N."/>
            <person name="Ivanova N."/>
            <person name="Fredrickson J."/>
            <person name="Balkwill D."/>
            <person name="Romine M.F."/>
            <person name="Richardson P."/>
        </authorList>
    </citation>
    <scope>NUCLEOTIDE SEQUENCE [LARGE SCALE GENOMIC DNA]</scope>
    <source>
        <strain evidence="3">ATCC 700278 / DSM 12444 / CCUG 56034 / CIP 105152 / NBRC 16084 / F199</strain>
    </source>
</reference>
<evidence type="ECO:0000313" key="3">
    <source>
        <dbReference type="Proteomes" id="UP000009134"/>
    </source>
</evidence>
<accession>Q2G9Q9</accession>
<proteinExistence type="predicted"/>
<dbReference type="AlphaFoldDB" id="Q2G9Q9"/>
<dbReference type="RefSeq" id="WP_011444628.1">
    <property type="nucleotide sequence ID" value="NC_007794.1"/>
</dbReference>
<dbReference type="HOGENOM" id="CLU_2554911_0_0_5"/>
<sequence length="82" mass="9123">MRQASRLKGGGYLTSTISVVLLGIPALKSAQDDPFMLVCLLAGMILSVTGMAMRWRSHRTSQHRRDREIRTAALNLNENDSH</sequence>
<gene>
    <name evidence="2" type="ordered locus">Saro_0969</name>
</gene>
<feature type="transmembrane region" description="Helical" evidence="1">
    <location>
        <begin position="35"/>
        <end position="55"/>
    </location>
</feature>
<keyword evidence="3" id="KW-1185">Reference proteome</keyword>
<name>Q2G9Q9_NOVAD</name>
<evidence type="ECO:0000256" key="1">
    <source>
        <dbReference type="SAM" id="Phobius"/>
    </source>
</evidence>
<dbReference type="STRING" id="279238.Saro_0969"/>